<dbReference type="NCBIfam" id="TIGR00401">
    <property type="entry name" value="msrA"/>
    <property type="match status" value="1"/>
</dbReference>
<dbReference type="NCBIfam" id="NF004036">
    <property type="entry name" value="PRK05508.1"/>
    <property type="match status" value="1"/>
</dbReference>
<dbReference type="AlphaFoldDB" id="T0JTG3"/>
<evidence type="ECO:0000259" key="8">
    <source>
        <dbReference type="PROSITE" id="PS51790"/>
    </source>
</evidence>
<comment type="catalytic activity">
    <reaction evidence="5">
        <text>L-methionyl-[protein] + [thioredoxin]-disulfide + H2O = L-methionyl-(R)-S-oxide-[protein] + [thioredoxin]-dithiol</text>
        <dbReference type="Rhea" id="RHEA:24164"/>
        <dbReference type="Rhea" id="RHEA-COMP:10698"/>
        <dbReference type="Rhea" id="RHEA-COMP:10700"/>
        <dbReference type="Rhea" id="RHEA-COMP:12313"/>
        <dbReference type="Rhea" id="RHEA-COMP:12314"/>
        <dbReference type="ChEBI" id="CHEBI:15377"/>
        <dbReference type="ChEBI" id="CHEBI:16044"/>
        <dbReference type="ChEBI" id="CHEBI:29950"/>
        <dbReference type="ChEBI" id="CHEBI:45764"/>
        <dbReference type="ChEBI" id="CHEBI:50058"/>
        <dbReference type="EC" id="1.8.4.12"/>
    </reaction>
</comment>
<sequence length="310" mass="35135">MKFFIYFILLMLTMNAMNLEPYQKRIEQLSDEEKRVLIHKGTERPFSGKYTNEKSSGTYTCKICDTPLYKSNDKFDSNCGWPSFDDAIEGAVKRIPDADGRRVEIVCATCGAHLGHVFEGEGLTPKNTRHCVNSISIKLDKTPDAKDSSMSYAYFAGGCFWGVEYYLEKLDGVKEVHSGFMGGHVKNPGYYEVVAGNTGHLEAVEVVYDKSKISYEQIAKTFFEIHDPTQVDGQGPDIGSQYLSAVFVNNEDEKNTIRKLIAQLKANGFDVATKILNKQEFYKADESHQNYYKKKGSLPYCHGYKKRFKM</sequence>
<feature type="active site" evidence="7">
    <location>
        <position position="159"/>
    </location>
</feature>
<evidence type="ECO:0000256" key="6">
    <source>
        <dbReference type="ARBA" id="ARBA00048782"/>
    </source>
</evidence>
<feature type="domain" description="MsrB" evidence="8">
    <location>
        <begin position="22"/>
        <end position="142"/>
    </location>
</feature>
<comment type="caution">
    <text evidence="9">The sequence shown here is derived from an EMBL/GenBank/DDBJ whole genome shotgun (WGS) entry which is preliminary data.</text>
</comment>
<dbReference type="EC" id="1.8.4.11" evidence="7"/>
<dbReference type="OrthoDB" id="4174719at2"/>
<reference evidence="9 10" key="1">
    <citation type="submission" date="2013-07" db="EMBL/GenBank/DDBJ databases">
        <title>Sulfurimonas hongkongensis AST-10 Genome Sequencing.</title>
        <authorList>
            <person name="Cai L."/>
            <person name="Zhang T."/>
        </authorList>
    </citation>
    <scope>NUCLEOTIDE SEQUENCE [LARGE SCALE GENOMIC DNA]</scope>
    <source>
        <strain evidence="9 10">AST-10</strain>
    </source>
</reference>
<dbReference type="NCBIfam" id="TIGR00357">
    <property type="entry name" value="peptide-methionine (R)-S-oxide reductase MsrB"/>
    <property type="match status" value="1"/>
</dbReference>
<evidence type="ECO:0000256" key="5">
    <source>
        <dbReference type="ARBA" id="ARBA00048488"/>
    </source>
</evidence>
<evidence type="ECO:0000256" key="4">
    <source>
        <dbReference type="ARBA" id="ARBA00047806"/>
    </source>
</evidence>
<dbReference type="PROSITE" id="PS51790">
    <property type="entry name" value="MSRB"/>
    <property type="match status" value="1"/>
</dbReference>
<protein>
    <recommendedName>
        <fullName evidence="7">Peptide methionine sulfoxide reductase MsrA</fullName>
        <shortName evidence="7">Protein-methionine-S-oxide reductase</shortName>
        <ecNumber evidence="7">1.8.4.11</ecNumber>
    </recommendedName>
    <alternativeName>
        <fullName evidence="7">Peptide-methionine (S)-S-oxide reductase</fullName>
        <shortName evidence="7">Peptide Met(O) reductase</shortName>
    </alternativeName>
</protein>
<organism evidence="9 10">
    <name type="scientific">Sulfurimonas hongkongensis</name>
    <dbReference type="NCBI Taxonomy" id="1172190"/>
    <lineage>
        <taxon>Bacteria</taxon>
        <taxon>Pseudomonadati</taxon>
        <taxon>Campylobacterota</taxon>
        <taxon>Epsilonproteobacteria</taxon>
        <taxon>Campylobacterales</taxon>
        <taxon>Sulfurimonadaceae</taxon>
        <taxon>Sulfurimonas</taxon>
    </lineage>
</organism>
<dbReference type="Gene3D" id="2.170.150.20">
    <property type="entry name" value="Peptide methionine sulfoxide reductase"/>
    <property type="match status" value="1"/>
</dbReference>
<dbReference type="GO" id="GO:0008113">
    <property type="term" value="F:peptide-methionine (S)-S-oxide reductase activity"/>
    <property type="evidence" value="ECO:0007669"/>
    <property type="project" value="UniProtKB-UniRule"/>
</dbReference>
<comment type="function">
    <text evidence="3 7">Has an important function as a repair enzyme for proteins that have been inactivated by oxidation. Catalyzes the reversible oxidation-reduction of methionine sulfoxide in proteins to methionine.</text>
</comment>
<dbReference type="SUPFAM" id="SSF55068">
    <property type="entry name" value="Peptide methionine sulfoxide reductase"/>
    <property type="match status" value="1"/>
</dbReference>
<dbReference type="GO" id="GO:0033744">
    <property type="term" value="F:L-methionine:thioredoxin-disulfide S-oxidoreductase activity"/>
    <property type="evidence" value="ECO:0007669"/>
    <property type="project" value="RHEA"/>
</dbReference>
<evidence type="ECO:0000256" key="2">
    <source>
        <dbReference type="ARBA" id="ARBA00023268"/>
    </source>
</evidence>
<dbReference type="eggNOG" id="COG0229">
    <property type="taxonomic scope" value="Bacteria"/>
</dbReference>
<dbReference type="GO" id="GO:0033743">
    <property type="term" value="F:peptide-methionine (R)-S-oxide reductase activity"/>
    <property type="evidence" value="ECO:0007669"/>
    <property type="project" value="UniProtKB-EC"/>
</dbReference>
<dbReference type="InterPro" id="IPR002579">
    <property type="entry name" value="Met_Sox_Rdtase_MsrB_dom"/>
</dbReference>
<dbReference type="eggNOG" id="COG0225">
    <property type="taxonomic scope" value="Bacteria"/>
</dbReference>
<proteinExistence type="inferred from homology"/>
<dbReference type="Pfam" id="PF01625">
    <property type="entry name" value="PMSR"/>
    <property type="match status" value="1"/>
</dbReference>
<dbReference type="SUPFAM" id="SSF51316">
    <property type="entry name" value="Mss4-like"/>
    <property type="match status" value="1"/>
</dbReference>
<evidence type="ECO:0000256" key="3">
    <source>
        <dbReference type="ARBA" id="ARBA00024679"/>
    </source>
</evidence>
<evidence type="ECO:0000256" key="1">
    <source>
        <dbReference type="ARBA" id="ARBA00023002"/>
    </source>
</evidence>
<dbReference type="Proteomes" id="UP000015520">
    <property type="component" value="Unassembled WGS sequence"/>
</dbReference>
<dbReference type="InterPro" id="IPR036509">
    <property type="entry name" value="Met_Sox_Rdtase_MsrA_sf"/>
</dbReference>
<evidence type="ECO:0000256" key="7">
    <source>
        <dbReference type="HAMAP-Rule" id="MF_01401"/>
    </source>
</evidence>
<dbReference type="PANTHER" id="PTHR43774:SF1">
    <property type="entry name" value="PEPTIDE METHIONINE SULFOXIDE REDUCTASE MSRA 2"/>
    <property type="match status" value="1"/>
</dbReference>
<dbReference type="Gene3D" id="3.30.1060.10">
    <property type="entry name" value="Peptide methionine sulphoxide reductase MsrA"/>
    <property type="match status" value="1"/>
</dbReference>
<evidence type="ECO:0000313" key="9">
    <source>
        <dbReference type="EMBL" id="EQB40232.1"/>
    </source>
</evidence>
<dbReference type="NCBIfam" id="NF004042">
    <property type="entry name" value="PRK05550.1"/>
    <property type="match status" value="1"/>
</dbReference>
<comment type="catalytic activity">
    <reaction evidence="6 7">
        <text>[thioredoxin]-disulfide + L-methionine + H2O = L-methionine (S)-S-oxide + [thioredoxin]-dithiol</text>
        <dbReference type="Rhea" id="RHEA:19993"/>
        <dbReference type="Rhea" id="RHEA-COMP:10698"/>
        <dbReference type="Rhea" id="RHEA-COMP:10700"/>
        <dbReference type="ChEBI" id="CHEBI:15377"/>
        <dbReference type="ChEBI" id="CHEBI:29950"/>
        <dbReference type="ChEBI" id="CHEBI:50058"/>
        <dbReference type="ChEBI" id="CHEBI:57844"/>
        <dbReference type="ChEBI" id="CHEBI:58772"/>
        <dbReference type="EC" id="1.8.4.11"/>
    </reaction>
</comment>
<dbReference type="PANTHER" id="PTHR43774">
    <property type="entry name" value="PEPTIDE METHIONINE SULFOXIDE REDUCTASE"/>
    <property type="match status" value="1"/>
</dbReference>
<dbReference type="HAMAP" id="MF_01401">
    <property type="entry name" value="MsrA"/>
    <property type="match status" value="1"/>
</dbReference>
<gene>
    <name evidence="7" type="primary">msrA</name>
    <name evidence="9" type="ORF">M947_02540</name>
</gene>
<comment type="similarity">
    <text evidence="7">Belongs to the MsrA Met sulfoxide reductase family.</text>
</comment>
<dbReference type="InterPro" id="IPR011057">
    <property type="entry name" value="Mss4-like_sf"/>
</dbReference>
<dbReference type="PATRIC" id="fig|1172190.3.peg.497"/>
<dbReference type="EMBL" id="AUPZ01000003">
    <property type="protein sequence ID" value="EQB40232.1"/>
    <property type="molecule type" value="Genomic_DNA"/>
</dbReference>
<comment type="catalytic activity">
    <reaction evidence="4 7">
        <text>L-methionyl-[protein] + [thioredoxin]-disulfide + H2O = L-methionyl-(S)-S-oxide-[protein] + [thioredoxin]-dithiol</text>
        <dbReference type="Rhea" id="RHEA:14217"/>
        <dbReference type="Rhea" id="RHEA-COMP:10698"/>
        <dbReference type="Rhea" id="RHEA-COMP:10700"/>
        <dbReference type="Rhea" id="RHEA-COMP:12313"/>
        <dbReference type="Rhea" id="RHEA-COMP:12315"/>
        <dbReference type="ChEBI" id="CHEBI:15377"/>
        <dbReference type="ChEBI" id="CHEBI:16044"/>
        <dbReference type="ChEBI" id="CHEBI:29950"/>
        <dbReference type="ChEBI" id="CHEBI:44120"/>
        <dbReference type="ChEBI" id="CHEBI:50058"/>
        <dbReference type="EC" id="1.8.4.11"/>
    </reaction>
</comment>
<keyword evidence="10" id="KW-1185">Reference proteome</keyword>
<accession>T0JTG3</accession>
<name>T0JTG3_9BACT</name>
<dbReference type="Pfam" id="PF01641">
    <property type="entry name" value="SelR"/>
    <property type="match status" value="1"/>
</dbReference>
<dbReference type="STRING" id="1172190.M947_02540"/>
<keyword evidence="1 7" id="KW-0560">Oxidoreductase</keyword>
<dbReference type="InterPro" id="IPR002569">
    <property type="entry name" value="Met_Sox_Rdtase_MsrA_dom"/>
</dbReference>
<evidence type="ECO:0000313" key="10">
    <source>
        <dbReference type="Proteomes" id="UP000015520"/>
    </source>
</evidence>
<keyword evidence="2" id="KW-0511">Multifunctional enzyme</keyword>